<evidence type="ECO:0000313" key="3">
    <source>
        <dbReference type="Proteomes" id="UP000198717"/>
    </source>
</evidence>
<dbReference type="RefSeq" id="WP_090488197.1">
    <property type="nucleotide sequence ID" value="NZ_BJVY01000010.1"/>
</dbReference>
<accession>A0A511HCV6</accession>
<dbReference type="Proteomes" id="UP000198717">
    <property type="component" value="Unassembled WGS sequence"/>
</dbReference>
<reference evidence="1 4" key="2">
    <citation type="submission" date="2019-07" db="EMBL/GenBank/DDBJ databases">
        <title>Whole genome shotgun sequence of Myxococcus virescens NBRC 100334.</title>
        <authorList>
            <person name="Hosoyama A."/>
            <person name="Uohara A."/>
            <person name="Ohji S."/>
            <person name="Ichikawa N."/>
        </authorList>
    </citation>
    <scope>NUCLEOTIDE SEQUENCE [LARGE SCALE GENOMIC DNA]</scope>
    <source>
        <strain evidence="1 4">NBRC 100334</strain>
    </source>
</reference>
<organism evidence="1 4">
    <name type="scientific">Myxococcus virescens</name>
    <dbReference type="NCBI Taxonomy" id="83456"/>
    <lineage>
        <taxon>Bacteria</taxon>
        <taxon>Pseudomonadati</taxon>
        <taxon>Myxococcota</taxon>
        <taxon>Myxococcia</taxon>
        <taxon>Myxococcales</taxon>
        <taxon>Cystobacterineae</taxon>
        <taxon>Myxococcaceae</taxon>
        <taxon>Myxococcus</taxon>
    </lineage>
</organism>
<dbReference type="AlphaFoldDB" id="A0A511HCV6"/>
<sequence>MTATAPRYMTRFRCLADACEDTCCAGLVVLVSEPRLQRLKQAVAGTPDAERVETFIRPEPDASPGDEAVIAKREDGHCVFLDARKTCSLHRAYGEAALPDACATFPRVATRWAHGLEVTGSLACPEVARLCLLAEDAVDTVPVSEDLALRPEIARALSGGDSEDAWTQHAAAVRSTALSVLQRRELPFAARLFALGQLGLRLDGFYCRGTEVFHGDAREGAEALLAEVLRTFTLPETLTALHGGFAALSLPGGPWVGICAAVLKSRLGAVRSERFHTLVELVLESYGGVDLLPDDAWRRYSERRERLSPGLSQRVEQYLRHHAVNHWLRHPFTDAPRVLDYVFRMALREAVLCWTLFGHPTVVALCAEGAADTAESRARLDAAAVECFQLIAKHVEQAPQLHALAQGLAGSGGDETLGRMLVLLKGL</sequence>
<dbReference type="NCBIfam" id="NF038110">
    <property type="entry name" value="Lys_methyl_FliB"/>
    <property type="match status" value="1"/>
</dbReference>
<name>A0A511HCV6_9BACT</name>
<dbReference type="EMBL" id="FNAJ01000002">
    <property type="protein sequence ID" value="SDD74310.1"/>
    <property type="molecule type" value="Genomic_DNA"/>
</dbReference>
<reference evidence="2 3" key="1">
    <citation type="submission" date="2016-10" db="EMBL/GenBank/DDBJ databases">
        <authorList>
            <person name="Varghese N."/>
            <person name="Submissions S."/>
        </authorList>
    </citation>
    <scope>NUCLEOTIDE SEQUENCE [LARGE SCALE GENOMIC DNA]</scope>
    <source>
        <strain evidence="2 3">DSM 2260</strain>
    </source>
</reference>
<evidence type="ECO:0000313" key="1">
    <source>
        <dbReference type="EMBL" id="GEL70509.1"/>
    </source>
</evidence>
<gene>
    <name evidence="1" type="ORF">MVI01_22930</name>
    <name evidence="2" type="ORF">SAMN04488504_102493</name>
</gene>
<evidence type="ECO:0000313" key="2">
    <source>
        <dbReference type="EMBL" id="SDD74310.1"/>
    </source>
</evidence>
<evidence type="ECO:0000313" key="4">
    <source>
        <dbReference type="Proteomes" id="UP000321224"/>
    </source>
</evidence>
<keyword evidence="3" id="KW-1185">Reference proteome</keyword>
<dbReference type="Pfam" id="PF03692">
    <property type="entry name" value="CxxCxxCC"/>
    <property type="match status" value="1"/>
</dbReference>
<dbReference type="EMBL" id="BJVY01000010">
    <property type="protein sequence ID" value="GEL70509.1"/>
    <property type="molecule type" value="Genomic_DNA"/>
</dbReference>
<protein>
    <submittedName>
        <fullName evidence="2">Lysine-N-methylase</fullName>
    </submittedName>
</protein>
<dbReference type="InterPro" id="IPR005358">
    <property type="entry name" value="Puta_zinc/iron-chelating_dom"/>
</dbReference>
<proteinExistence type="predicted"/>
<dbReference type="Proteomes" id="UP000321224">
    <property type="component" value="Unassembled WGS sequence"/>
</dbReference>
<comment type="caution">
    <text evidence="1">The sequence shown here is derived from an EMBL/GenBank/DDBJ whole genome shotgun (WGS) entry which is preliminary data.</text>
</comment>